<organism evidence="1 2">
    <name type="scientific">Streptomyces canarius</name>
    <dbReference type="NCBI Taxonomy" id="285453"/>
    <lineage>
        <taxon>Bacteria</taxon>
        <taxon>Bacillati</taxon>
        <taxon>Actinomycetota</taxon>
        <taxon>Actinomycetes</taxon>
        <taxon>Kitasatosporales</taxon>
        <taxon>Streptomycetaceae</taxon>
        <taxon>Streptomyces</taxon>
    </lineage>
</organism>
<reference evidence="2" key="1">
    <citation type="journal article" date="2019" name="Int. J. Syst. Evol. Microbiol.">
        <title>The Global Catalogue of Microorganisms (GCM) 10K type strain sequencing project: providing services to taxonomists for standard genome sequencing and annotation.</title>
        <authorList>
            <consortium name="The Broad Institute Genomics Platform"/>
            <consortium name="The Broad Institute Genome Sequencing Center for Infectious Disease"/>
            <person name="Wu L."/>
            <person name="Ma J."/>
        </authorList>
    </citation>
    <scope>NUCLEOTIDE SEQUENCE [LARGE SCALE GENOMIC DNA]</scope>
    <source>
        <strain evidence="2">JCM 4733</strain>
    </source>
</reference>
<dbReference type="SUPFAM" id="SSF74650">
    <property type="entry name" value="Galactose mutarotase-like"/>
    <property type="match status" value="1"/>
</dbReference>
<keyword evidence="2" id="KW-1185">Reference proteome</keyword>
<dbReference type="EMBL" id="BMVN01000017">
    <property type="protein sequence ID" value="GHA38715.1"/>
    <property type="molecule type" value="Genomic_DNA"/>
</dbReference>
<sequence>MNQPVVAWPKAGLAQSSPTIGTFRERDGALEWSGRQETVRIEPWGPDAVRVRARLGGPVLEGLPGALLDAPPARDGTVGIGDGGARMTVGTLTVEATAEGLLRFLRTDDRTELLAEERAHFRWPGSRLYTAVGNGHHRLEQRFAA</sequence>
<accession>A0ABQ3CQZ7</accession>
<gene>
    <name evidence="1" type="ORF">GCM10010345_49240</name>
</gene>
<dbReference type="Gene3D" id="2.60.40.1760">
    <property type="entry name" value="glycosyl hydrolase (family 31)"/>
    <property type="match status" value="1"/>
</dbReference>
<evidence type="ECO:0000313" key="2">
    <source>
        <dbReference type="Proteomes" id="UP000653644"/>
    </source>
</evidence>
<proteinExistence type="predicted"/>
<comment type="caution">
    <text evidence="1">The sequence shown here is derived from an EMBL/GenBank/DDBJ whole genome shotgun (WGS) entry which is preliminary data.</text>
</comment>
<name>A0ABQ3CQZ7_9ACTN</name>
<dbReference type="InterPro" id="IPR011013">
    <property type="entry name" value="Gal_mutarotase_sf_dom"/>
</dbReference>
<protein>
    <submittedName>
        <fullName evidence="1">Uncharacterized protein</fullName>
    </submittedName>
</protein>
<evidence type="ECO:0000313" key="1">
    <source>
        <dbReference type="EMBL" id="GHA38715.1"/>
    </source>
</evidence>
<dbReference type="Proteomes" id="UP000653644">
    <property type="component" value="Unassembled WGS sequence"/>
</dbReference>